<dbReference type="HOGENOM" id="CLU_022386_0_0_1"/>
<gene>
    <name evidence="1" type="ORF">SCHCODRAFT_112593</name>
</gene>
<dbReference type="Proteomes" id="UP000007431">
    <property type="component" value="Unassembled WGS sequence"/>
</dbReference>
<name>D8QFF7_SCHCM</name>
<evidence type="ECO:0000313" key="1">
    <source>
        <dbReference type="EMBL" id="EFI93121.1"/>
    </source>
</evidence>
<dbReference type="OrthoDB" id="10279989at2759"/>
<evidence type="ECO:0008006" key="3">
    <source>
        <dbReference type="Google" id="ProtNLM"/>
    </source>
</evidence>
<sequence length="544" mass="61147">MSLRPRFRAPSTGQCFINQVPDELLEIMFVLSLPDALVDPKPGTGAQYVAYMRRSGALDYPALIAQVCPRWKDCARSSQALHAYLFVDAGMHEFMKGKNEIWRDRYFTNIVARSGSRPLTLSIDVGRGSAVALIMYPPFKDSLPRLRRLCLNFNHRQAYDYPLPLLSPHALSTPMLDTVHIHCGADRQSTTSSNAVSYFLRLLARWRRPERGPIPAFHDAPRLVSFSFEGLRSAIFNSPLLFGLAHFPFSKMTCFCLPEAPCYSVDVFNFMMHMPCLRTFRCTLYEVEDQGDRAIHEAQTPWSSLTTDFPQLNDLDIMLATQPGMEGNQPPGVPGLECFLGALTAPALTSLTISRRVQLGQRPYDWGHDEEGLLVPALQGFIERSRCTITKFELATFGATLPELVSALQLMPALRTLRLDSTMVCMEVSLLHALARPTDEGLPALVPRLRCLVIDNARVNSSFKNSDVLDMVEARWPVGWSEGGIAHVEVAHFKEGEGSLEAETRYQERLEAMAHRREDIELDIRECVDEAEASDEEHGDPRYL</sequence>
<dbReference type="RefSeq" id="XP_003028024.1">
    <property type="nucleotide sequence ID" value="XM_003027978.1"/>
</dbReference>
<feature type="non-terminal residue" evidence="1">
    <location>
        <position position="544"/>
    </location>
</feature>
<dbReference type="AlphaFoldDB" id="D8QFF7"/>
<evidence type="ECO:0000313" key="2">
    <source>
        <dbReference type="Proteomes" id="UP000007431"/>
    </source>
</evidence>
<keyword evidence="2" id="KW-1185">Reference proteome</keyword>
<dbReference type="GeneID" id="9592077"/>
<protein>
    <recommendedName>
        <fullName evidence="3">F-box domain-containing protein</fullName>
    </recommendedName>
</protein>
<dbReference type="VEuPathDB" id="FungiDB:SCHCODRAFT_02552712"/>
<reference evidence="1 2" key="1">
    <citation type="journal article" date="2010" name="Nat. Biotechnol.">
        <title>Genome sequence of the model mushroom Schizophyllum commune.</title>
        <authorList>
            <person name="Ohm R.A."/>
            <person name="de Jong J.F."/>
            <person name="Lugones L.G."/>
            <person name="Aerts A."/>
            <person name="Kothe E."/>
            <person name="Stajich J.E."/>
            <person name="de Vries R.P."/>
            <person name="Record E."/>
            <person name="Levasseur A."/>
            <person name="Baker S.E."/>
            <person name="Bartholomew K.A."/>
            <person name="Coutinho P.M."/>
            <person name="Erdmann S."/>
            <person name="Fowler T.J."/>
            <person name="Gathman A.C."/>
            <person name="Lombard V."/>
            <person name="Henrissat B."/>
            <person name="Knabe N."/>
            <person name="Kuees U."/>
            <person name="Lilly W.W."/>
            <person name="Lindquist E."/>
            <person name="Lucas S."/>
            <person name="Magnuson J.K."/>
            <person name="Piumi F."/>
            <person name="Raudaskoski M."/>
            <person name="Salamov A."/>
            <person name="Schmutz J."/>
            <person name="Schwarze F.W.M.R."/>
            <person name="vanKuyk P.A."/>
            <person name="Horton J.S."/>
            <person name="Grigoriev I.V."/>
            <person name="Woesten H.A.B."/>
        </authorList>
    </citation>
    <scope>NUCLEOTIDE SEQUENCE [LARGE SCALE GENOMIC DNA]</scope>
    <source>
        <strain evidence="2">H4-8 / FGSC 9210</strain>
    </source>
</reference>
<dbReference type="KEGG" id="scm:SCHCO_02552712"/>
<dbReference type="EMBL" id="GL377311">
    <property type="protein sequence ID" value="EFI93121.1"/>
    <property type="molecule type" value="Genomic_DNA"/>
</dbReference>
<dbReference type="InParanoid" id="D8QFF7"/>
<accession>D8QFF7</accession>
<organism evidence="2">
    <name type="scientific">Schizophyllum commune (strain H4-8 / FGSC 9210)</name>
    <name type="common">Split gill fungus</name>
    <dbReference type="NCBI Taxonomy" id="578458"/>
    <lineage>
        <taxon>Eukaryota</taxon>
        <taxon>Fungi</taxon>
        <taxon>Dikarya</taxon>
        <taxon>Basidiomycota</taxon>
        <taxon>Agaricomycotina</taxon>
        <taxon>Agaricomycetes</taxon>
        <taxon>Agaricomycetidae</taxon>
        <taxon>Agaricales</taxon>
        <taxon>Schizophyllaceae</taxon>
        <taxon>Schizophyllum</taxon>
    </lineage>
</organism>
<proteinExistence type="predicted"/>